<comment type="subcellular location">
    <subcellularLocation>
        <location evidence="1 9 10">Nucleus</location>
    </subcellularLocation>
</comment>
<dbReference type="GO" id="GO:0003677">
    <property type="term" value="F:DNA binding"/>
    <property type="evidence" value="ECO:0007669"/>
    <property type="project" value="UniProtKB-UniRule"/>
</dbReference>
<dbReference type="EMBL" id="KU962999">
    <property type="protein sequence ID" value="ANC94880.1"/>
    <property type="molecule type" value="mRNA"/>
</dbReference>
<feature type="DNA-binding region" description="Homeobox" evidence="9">
    <location>
        <begin position="52"/>
        <end position="116"/>
    </location>
</feature>
<proteinExistence type="evidence at transcript level"/>
<name>A0A2I4KAN6_PINPS</name>
<protein>
    <submittedName>
        <fullName evidence="13">WUSCHEL homeobox protein</fullName>
    </submittedName>
</protein>
<dbReference type="GO" id="GO:0050793">
    <property type="term" value="P:regulation of developmental process"/>
    <property type="evidence" value="ECO:0007669"/>
    <property type="project" value="InterPro"/>
</dbReference>
<feature type="compositionally biased region" description="Basic and acidic residues" evidence="11">
    <location>
        <begin position="45"/>
        <end position="55"/>
    </location>
</feature>
<keyword evidence="7 9" id="KW-0539">Nucleus</keyword>
<keyword evidence="4 9" id="KW-0238">DNA-binding</keyword>
<dbReference type="PANTHER" id="PTHR47288:SF1">
    <property type="entry name" value="WUSCHEL-RELATED HOMEOBOX 9"/>
    <property type="match status" value="1"/>
</dbReference>
<evidence type="ECO:0000256" key="10">
    <source>
        <dbReference type="RuleBase" id="RU000682"/>
    </source>
</evidence>
<dbReference type="SMART" id="SM00389">
    <property type="entry name" value="HOX"/>
    <property type="match status" value="1"/>
</dbReference>
<comment type="similarity">
    <text evidence="8">Belongs to the WUS homeobox family.</text>
</comment>
<dbReference type="PANTHER" id="PTHR47288">
    <property type="entry name" value="WUSCHEL-RELATED HOMEOBOX 9"/>
    <property type="match status" value="1"/>
</dbReference>
<evidence type="ECO:0000256" key="5">
    <source>
        <dbReference type="ARBA" id="ARBA00023155"/>
    </source>
</evidence>
<evidence type="ECO:0000256" key="3">
    <source>
        <dbReference type="ARBA" id="ARBA00023015"/>
    </source>
</evidence>
<dbReference type="Pfam" id="PF00046">
    <property type="entry name" value="Homeodomain"/>
    <property type="match status" value="1"/>
</dbReference>
<dbReference type="InterPro" id="IPR044557">
    <property type="entry name" value="WOX8/9-like"/>
</dbReference>
<evidence type="ECO:0000256" key="9">
    <source>
        <dbReference type="PROSITE-ProRule" id="PRU00108"/>
    </source>
</evidence>
<feature type="region of interest" description="Disordered" evidence="11">
    <location>
        <begin position="1"/>
        <end position="62"/>
    </location>
</feature>
<evidence type="ECO:0000256" key="1">
    <source>
        <dbReference type="ARBA" id="ARBA00004123"/>
    </source>
</evidence>
<evidence type="ECO:0000256" key="8">
    <source>
        <dbReference type="ARBA" id="ARBA00024040"/>
    </source>
</evidence>
<evidence type="ECO:0000256" key="4">
    <source>
        <dbReference type="ARBA" id="ARBA00023125"/>
    </source>
</evidence>
<evidence type="ECO:0000259" key="12">
    <source>
        <dbReference type="PROSITE" id="PS50071"/>
    </source>
</evidence>
<dbReference type="SUPFAM" id="SSF46689">
    <property type="entry name" value="Homeodomain-like"/>
    <property type="match status" value="1"/>
</dbReference>
<dbReference type="CDD" id="cd00086">
    <property type="entry name" value="homeodomain"/>
    <property type="match status" value="1"/>
</dbReference>
<dbReference type="PROSITE" id="PS50071">
    <property type="entry name" value="HOMEOBOX_2"/>
    <property type="match status" value="1"/>
</dbReference>
<accession>A0A2I4KAN6</accession>
<gene>
    <name evidence="13" type="primary">WOXD</name>
</gene>
<feature type="region of interest" description="Disordered" evidence="11">
    <location>
        <begin position="200"/>
        <end position="222"/>
    </location>
</feature>
<feature type="region of interest" description="Disordered" evidence="11">
    <location>
        <begin position="112"/>
        <end position="136"/>
    </location>
</feature>
<keyword evidence="5 9" id="KW-0371">Homeobox</keyword>
<dbReference type="InterPro" id="IPR001356">
    <property type="entry name" value="HD"/>
</dbReference>
<dbReference type="AlphaFoldDB" id="A0A2I4KAN6"/>
<dbReference type="GO" id="GO:0003700">
    <property type="term" value="F:DNA-binding transcription factor activity"/>
    <property type="evidence" value="ECO:0007669"/>
    <property type="project" value="InterPro"/>
</dbReference>
<feature type="domain" description="Homeobox" evidence="12">
    <location>
        <begin position="50"/>
        <end position="115"/>
    </location>
</feature>
<evidence type="ECO:0000256" key="6">
    <source>
        <dbReference type="ARBA" id="ARBA00023163"/>
    </source>
</evidence>
<sequence>MNPNIAWPSMFKANPSRSQSQRGEASIPSAISCQRQSCEGISSESEERNQRESKPRWNPKPEQIRVLQSIFNSGVTNPTPKEIKRIRAQLQQFGEIRDASVFYWFQNKKARTKQRQRPLHSGETSKSGSEKTKTDHSKEIIKVSDTTANSLGNAGETYSSVVRAAQFSYHQGDYHLPMNGGISNDQCSYTSAEATTAAKGGIFNEGSGGGVDVRSLNNCSNK</sequence>
<evidence type="ECO:0000256" key="11">
    <source>
        <dbReference type="SAM" id="MobiDB-lite"/>
    </source>
</evidence>
<keyword evidence="6" id="KW-0804">Transcription</keyword>
<dbReference type="InterPro" id="IPR009057">
    <property type="entry name" value="Homeodomain-like_sf"/>
</dbReference>
<evidence type="ECO:0000313" key="13">
    <source>
        <dbReference type="EMBL" id="ANC94880.1"/>
    </source>
</evidence>
<keyword evidence="3" id="KW-0805">Transcription regulation</keyword>
<feature type="compositionally biased region" description="Polar residues" evidence="11">
    <location>
        <begin position="15"/>
        <end position="40"/>
    </location>
</feature>
<reference evidence="13" key="1">
    <citation type="submission" date="2016-03" db="EMBL/GenBank/DDBJ databases">
        <title>Identification and analysis of the WUSCHEL-RELATED HOMEOBOX gene family in Pinus pinaster.</title>
        <authorList>
            <person name="Alvarez J.M."/>
            <person name="Canas R.A."/>
            <person name="Bueno N."/>
            <person name="Canovas F.M."/>
            <person name="Ordas R.J."/>
        </authorList>
    </citation>
    <scope>NUCLEOTIDE SEQUENCE</scope>
</reference>
<evidence type="ECO:0000256" key="7">
    <source>
        <dbReference type="ARBA" id="ARBA00023242"/>
    </source>
</evidence>
<dbReference type="GO" id="GO:0005634">
    <property type="term" value="C:nucleus"/>
    <property type="evidence" value="ECO:0007669"/>
    <property type="project" value="UniProtKB-SubCell"/>
</dbReference>
<keyword evidence="2" id="KW-0217">Developmental protein</keyword>
<organism evidence="13">
    <name type="scientific">Pinus pinaster</name>
    <name type="common">Maritime pine</name>
    <dbReference type="NCBI Taxonomy" id="71647"/>
    <lineage>
        <taxon>Eukaryota</taxon>
        <taxon>Viridiplantae</taxon>
        <taxon>Streptophyta</taxon>
        <taxon>Embryophyta</taxon>
        <taxon>Tracheophyta</taxon>
        <taxon>Spermatophyta</taxon>
        <taxon>Pinopsida</taxon>
        <taxon>Pinidae</taxon>
        <taxon>Conifers I</taxon>
        <taxon>Pinales</taxon>
        <taxon>Pinaceae</taxon>
        <taxon>Pinus</taxon>
        <taxon>Pinus subgen. Pinus</taxon>
    </lineage>
</organism>
<dbReference type="Gene3D" id="1.10.10.60">
    <property type="entry name" value="Homeodomain-like"/>
    <property type="match status" value="1"/>
</dbReference>
<evidence type="ECO:0000256" key="2">
    <source>
        <dbReference type="ARBA" id="ARBA00022473"/>
    </source>
</evidence>